<comment type="caution">
    <text evidence="1">The sequence shown here is derived from an EMBL/GenBank/DDBJ whole genome shotgun (WGS) entry which is preliminary data.</text>
</comment>
<dbReference type="Proteomes" id="UP000178099">
    <property type="component" value="Unassembled WGS sequence"/>
</dbReference>
<dbReference type="AlphaFoldDB" id="A0A1G2D5L6"/>
<organism evidence="1 2">
    <name type="scientific">Candidatus Lloydbacteria bacterium RIFCSPHIGHO2_02_FULL_51_22</name>
    <dbReference type="NCBI Taxonomy" id="1798663"/>
    <lineage>
        <taxon>Bacteria</taxon>
        <taxon>Candidatus Lloydiibacteriota</taxon>
    </lineage>
</organism>
<protein>
    <submittedName>
        <fullName evidence="1">Uncharacterized protein</fullName>
    </submittedName>
</protein>
<gene>
    <name evidence="1" type="ORF">A3D67_01520</name>
</gene>
<reference evidence="1 2" key="1">
    <citation type="journal article" date="2016" name="Nat. Commun.">
        <title>Thousands of microbial genomes shed light on interconnected biogeochemical processes in an aquifer system.</title>
        <authorList>
            <person name="Anantharaman K."/>
            <person name="Brown C.T."/>
            <person name="Hug L.A."/>
            <person name="Sharon I."/>
            <person name="Castelle C.J."/>
            <person name="Probst A.J."/>
            <person name="Thomas B.C."/>
            <person name="Singh A."/>
            <person name="Wilkins M.J."/>
            <person name="Karaoz U."/>
            <person name="Brodie E.L."/>
            <person name="Williams K.H."/>
            <person name="Hubbard S.S."/>
            <person name="Banfield J.F."/>
        </authorList>
    </citation>
    <scope>NUCLEOTIDE SEQUENCE [LARGE SCALE GENOMIC DNA]</scope>
</reference>
<dbReference type="EMBL" id="MHLN01000055">
    <property type="protein sequence ID" value="OGZ08924.1"/>
    <property type="molecule type" value="Genomic_DNA"/>
</dbReference>
<name>A0A1G2D5L6_9BACT</name>
<proteinExistence type="predicted"/>
<sequence length="65" mass="7903">MLSDEQIRKFQDLYKARFGKEISREDAYEQGVKLMRLIQIVYKPMTKDEYEAVQKRRRETKENSS</sequence>
<evidence type="ECO:0000313" key="2">
    <source>
        <dbReference type="Proteomes" id="UP000178099"/>
    </source>
</evidence>
<accession>A0A1G2D5L6</accession>
<evidence type="ECO:0000313" key="1">
    <source>
        <dbReference type="EMBL" id="OGZ08924.1"/>
    </source>
</evidence>